<dbReference type="EMBL" id="CP113088">
    <property type="protein sequence ID" value="WAC03425.1"/>
    <property type="molecule type" value="Genomic_DNA"/>
</dbReference>
<name>A0A9E8SI77_9FLAO</name>
<feature type="transmembrane region" description="Helical" evidence="1">
    <location>
        <begin position="38"/>
        <end position="54"/>
    </location>
</feature>
<dbReference type="Proteomes" id="UP001164705">
    <property type="component" value="Chromosome"/>
</dbReference>
<reference evidence="2" key="1">
    <citation type="submission" date="2022-11" db="EMBL/GenBank/DDBJ databases">
        <title>Lacinutrix neustonica HL-RS19T sp. nov., isolated from the surface microlayer sample of brackish Lake Shihwa.</title>
        <authorList>
            <person name="Choi J.Y."/>
            <person name="Hwang C.Y."/>
        </authorList>
    </citation>
    <scope>NUCLEOTIDE SEQUENCE</scope>
    <source>
        <strain evidence="2">HL-RS19</strain>
    </source>
</reference>
<gene>
    <name evidence="2" type="ORF">N7U66_07910</name>
</gene>
<dbReference type="AlphaFoldDB" id="A0A9E8SI77"/>
<protein>
    <submittedName>
        <fullName evidence="2">Uncharacterized protein</fullName>
    </submittedName>
</protein>
<evidence type="ECO:0000313" key="2">
    <source>
        <dbReference type="EMBL" id="WAC03425.1"/>
    </source>
</evidence>
<keyword evidence="1" id="KW-0812">Transmembrane</keyword>
<accession>A0A9E8SI77</accession>
<keyword evidence="1" id="KW-1133">Transmembrane helix</keyword>
<organism evidence="2 3">
    <name type="scientific">Lacinutrix neustonica</name>
    <dbReference type="NCBI Taxonomy" id="2980107"/>
    <lineage>
        <taxon>Bacteria</taxon>
        <taxon>Pseudomonadati</taxon>
        <taxon>Bacteroidota</taxon>
        <taxon>Flavobacteriia</taxon>
        <taxon>Flavobacteriales</taxon>
        <taxon>Flavobacteriaceae</taxon>
        <taxon>Lacinutrix</taxon>
    </lineage>
</organism>
<feature type="transmembrane region" description="Helical" evidence="1">
    <location>
        <begin position="12"/>
        <end position="32"/>
    </location>
</feature>
<proteinExistence type="predicted"/>
<keyword evidence="3" id="KW-1185">Reference proteome</keyword>
<sequence length="57" mass="6223">MKKPSAPMKITWIIGMIYGILGIIGHFAQVQILSEHNYLLLLIGFIALAIGTTLKGI</sequence>
<evidence type="ECO:0000256" key="1">
    <source>
        <dbReference type="SAM" id="Phobius"/>
    </source>
</evidence>
<evidence type="ECO:0000313" key="3">
    <source>
        <dbReference type="Proteomes" id="UP001164705"/>
    </source>
</evidence>
<dbReference type="KEGG" id="lnu:N7U66_07910"/>
<dbReference type="RefSeq" id="WP_267678008.1">
    <property type="nucleotide sequence ID" value="NZ_CP113088.1"/>
</dbReference>
<keyword evidence="1" id="KW-0472">Membrane</keyword>